<evidence type="ECO:0000313" key="2">
    <source>
        <dbReference type="Proteomes" id="UP000019812"/>
    </source>
</evidence>
<reference evidence="1 2" key="1">
    <citation type="submission" date="2014-07" db="EMBL/GenBank/DDBJ databases">
        <title>Expanding our view of genomic diversity in Candidatus Accumulibacter clades.</title>
        <authorList>
            <person name="Skennerton C.T."/>
            <person name="Barr J.J."/>
            <person name="Slater F.R."/>
            <person name="Bond P.L."/>
            <person name="Tyson G.W."/>
        </authorList>
    </citation>
    <scope>NUCLEOTIDE SEQUENCE [LARGE SCALE GENOMIC DNA]</scope>
    <source>
        <strain evidence="2">SK-01</strain>
    </source>
</reference>
<proteinExistence type="predicted"/>
<dbReference type="STRING" id="1457154.CAPSK01_001024"/>
<dbReference type="Proteomes" id="UP000019812">
    <property type="component" value="Unassembled WGS sequence"/>
</dbReference>
<dbReference type="GO" id="GO:0006508">
    <property type="term" value="P:proteolysis"/>
    <property type="evidence" value="ECO:0007669"/>
    <property type="project" value="InterPro"/>
</dbReference>
<dbReference type="GO" id="GO:0005524">
    <property type="term" value="F:ATP binding"/>
    <property type="evidence" value="ECO:0007669"/>
    <property type="project" value="InterPro"/>
</dbReference>
<gene>
    <name evidence="1" type="ORF">CAPSK01_001024</name>
</gene>
<dbReference type="GO" id="GO:0004222">
    <property type="term" value="F:metalloendopeptidase activity"/>
    <property type="evidence" value="ECO:0007669"/>
    <property type="project" value="InterPro"/>
</dbReference>
<dbReference type="EMBL" id="JDSS02000016">
    <property type="protein sequence ID" value="KFB69279.1"/>
    <property type="molecule type" value="Genomic_DNA"/>
</dbReference>
<accession>A0A084Y3I5</accession>
<sequence length="274" mass="30066">MNRTQLTPRCEGVNVVNIESTCTNSAEQNCARNSVQQSGGHSSCLCSTFPYQDISMNTYTIPSTQPAGTIIHADFMHYIAVDDKEVKAFLKEIAVNAVGQAITLAAVGVKVKLMSMPNMSIKARCRLVLPQGAWVQKESVREARLLEVICCQISGAVAEILFCESDHYGNLGLEDIEGSYDSLSAYESGYNVPADKVLAGCTFVVERLLGQHCEVAKAMTEQLFRQGSLCEQEMKPYLSAVRREALGKPVLAVFQESWIEDEAERVHRMFIGGG</sequence>
<dbReference type="InterPro" id="IPR037219">
    <property type="entry name" value="Peptidase_M41-like"/>
</dbReference>
<organism evidence="1 2">
    <name type="scientific">Candidatus Accumulibacter vicinus</name>
    <dbReference type="NCBI Taxonomy" id="2954382"/>
    <lineage>
        <taxon>Bacteria</taxon>
        <taxon>Pseudomonadati</taxon>
        <taxon>Pseudomonadota</taxon>
        <taxon>Betaproteobacteria</taxon>
        <taxon>Candidatus Accumulibacter</taxon>
    </lineage>
</organism>
<dbReference type="GO" id="GO:0004176">
    <property type="term" value="F:ATP-dependent peptidase activity"/>
    <property type="evidence" value="ECO:0007669"/>
    <property type="project" value="InterPro"/>
</dbReference>
<dbReference type="RefSeq" id="WP_273703080.1">
    <property type="nucleotide sequence ID" value="NZ_JDSS02000016.1"/>
</dbReference>
<dbReference type="SUPFAM" id="SSF140990">
    <property type="entry name" value="FtsH protease domain-like"/>
    <property type="match status" value="1"/>
</dbReference>
<comment type="caution">
    <text evidence="1">The sequence shown here is derived from an EMBL/GenBank/DDBJ whole genome shotgun (WGS) entry which is preliminary data.</text>
</comment>
<name>A0A084Y3I5_9PROT</name>
<dbReference type="AlphaFoldDB" id="A0A084Y3I5"/>
<protein>
    <submittedName>
        <fullName evidence="1">Uncharacterized protein</fullName>
    </submittedName>
</protein>
<evidence type="ECO:0000313" key="1">
    <source>
        <dbReference type="EMBL" id="KFB69279.1"/>
    </source>
</evidence>